<dbReference type="Pfam" id="PF07732">
    <property type="entry name" value="Cu-oxidase_3"/>
    <property type="match status" value="1"/>
</dbReference>
<gene>
    <name evidence="5" type="ORF">GOP47_0011269</name>
</gene>
<dbReference type="EMBL" id="JABFUD020000011">
    <property type="protein sequence ID" value="KAI5073256.1"/>
    <property type="molecule type" value="Genomic_DNA"/>
</dbReference>
<dbReference type="InterPro" id="IPR011707">
    <property type="entry name" value="Cu-oxidase-like_N"/>
</dbReference>
<dbReference type="PANTHER" id="PTHR48267:SF1">
    <property type="entry name" value="BILIRUBIN OXIDASE"/>
    <property type="match status" value="1"/>
</dbReference>
<feature type="chain" id="PRO_5038427121" evidence="2">
    <location>
        <begin position="27"/>
        <end position="581"/>
    </location>
</feature>
<keyword evidence="6" id="KW-1185">Reference proteome</keyword>
<dbReference type="Gene3D" id="2.60.40.420">
    <property type="entry name" value="Cupredoxins - blue copper proteins"/>
    <property type="match status" value="3"/>
</dbReference>
<sequence length="581" mass="64965">MAGRVGEKWAYLVIVWVITFTQETRAAADAPTVCFQEPSSPHLDMFVDELPILSTLNVAASSHITLGAYKINQKLHRDLPSTALYAFGTSQETAQYPGPTLEATRWVPTSITWENHIEDNFHFLPSDNSLSIPRLQRGGVPMVVHLHGGEVPSNSDGNPEAWYTSRGETGPSFTSQKYLYPNRQPATMLWYHDHTIGMNRINVAAGLFGLYIIRSPGEDANLGLPSGRYEIPLLFQDKRFFPNGHIRFSSIGAIPSVHPVWCPDAFGDTMVVNGKIWPFLNVEPRRYRFRMLNGNTERYLSLALSTSADSALPFTQIGTDGGFLAEPQTVWEIVLASAERVDVIIDFSRLRKGTEIYLTNSARAPFPNGNRLPGNTRLVMKFIVVAATSQNSGTPNTTISPILNNHTNIHLRGNERIRTHTLVDVFSGISQTIPVEFLLNYRNWVAPATEVVEQGSTEIWEIINLTNEAHPIHVHLVNFRVLNMQRMDVPRYANRSCSLSVQYPNAGTCFGGQLEAPTSYMVGWKDTVTILPSMMTRIAIRFTMQDGAPFAFDPTGSPGYLWHCHLLGHEDNEMMRPLLLE</sequence>
<accession>A0A9D4ZHP6</accession>
<evidence type="ECO:0000259" key="3">
    <source>
        <dbReference type="Pfam" id="PF07731"/>
    </source>
</evidence>
<dbReference type="CDD" id="cd13844">
    <property type="entry name" value="CuRO_1_BOD_CotA_like"/>
    <property type="match status" value="1"/>
</dbReference>
<feature type="signal peptide" evidence="2">
    <location>
        <begin position="1"/>
        <end position="26"/>
    </location>
</feature>
<name>A0A9D4ZHP6_ADICA</name>
<dbReference type="InterPro" id="IPR045087">
    <property type="entry name" value="Cu-oxidase_fam"/>
</dbReference>
<feature type="domain" description="Plastocyanin-like" evidence="4">
    <location>
        <begin position="141"/>
        <end position="216"/>
    </location>
</feature>
<protein>
    <submittedName>
        <fullName evidence="5">Uncharacterized protein</fullName>
    </submittedName>
</protein>
<dbReference type="InterPro" id="IPR008972">
    <property type="entry name" value="Cupredoxin"/>
</dbReference>
<proteinExistence type="inferred from homology"/>
<evidence type="ECO:0000313" key="6">
    <source>
        <dbReference type="Proteomes" id="UP000886520"/>
    </source>
</evidence>
<dbReference type="PANTHER" id="PTHR48267">
    <property type="entry name" value="CUPREDOXIN SUPERFAMILY PROTEIN"/>
    <property type="match status" value="1"/>
</dbReference>
<evidence type="ECO:0000259" key="4">
    <source>
        <dbReference type="Pfam" id="PF07732"/>
    </source>
</evidence>
<dbReference type="AlphaFoldDB" id="A0A9D4ZHP6"/>
<organism evidence="5 6">
    <name type="scientific">Adiantum capillus-veneris</name>
    <name type="common">Maidenhair fern</name>
    <dbReference type="NCBI Taxonomy" id="13818"/>
    <lineage>
        <taxon>Eukaryota</taxon>
        <taxon>Viridiplantae</taxon>
        <taxon>Streptophyta</taxon>
        <taxon>Embryophyta</taxon>
        <taxon>Tracheophyta</taxon>
        <taxon>Polypodiopsida</taxon>
        <taxon>Polypodiidae</taxon>
        <taxon>Polypodiales</taxon>
        <taxon>Pteridineae</taxon>
        <taxon>Pteridaceae</taxon>
        <taxon>Vittarioideae</taxon>
        <taxon>Adiantum</taxon>
    </lineage>
</organism>
<dbReference type="InterPro" id="IPR011706">
    <property type="entry name" value="Cu-oxidase_C"/>
</dbReference>
<dbReference type="CDD" id="cd13868">
    <property type="entry name" value="CuRO_2_CotA_like"/>
    <property type="match status" value="1"/>
</dbReference>
<evidence type="ECO:0000256" key="1">
    <source>
        <dbReference type="ARBA" id="ARBA00010609"/>
    </source>
</evidence>
<dbReference type="GO" id="GO:0005507">
    <property type="term" value="F:copper ion binding"/>
    <property type="evidence" value="ECO:0007669"/>
    <property type="project" value="InterPro"/>
</dbReference>
<comment type="similarity">
    <text evidence="1">Belongs to the multicopper oxidase family.</text>
</comment>
<dbReference type="Proteomes" id="UP000886520">
    <property type="component" value="Chromosome 11"/>
</dbReference>
<feature type="domain" description="Plastocyanin-like" evidence="3">
    <location>
        <begin position="448"/>
        <end position="578"/>
    </location>
</feature>
<dbReference type="GO" id="GO:0016491">
    <property type="term" value="F:oxidoreductase activity"/>
    <property type="evidence" value="ECO:0007669"/>
    <property type="project" value="InterPro"/>
</dbReference>
<dbReference type="Pfam" id="PF07731">
    <property type="entry name" value="Cu-oxidase_2"/>
    <property type="match status" value="1"/>
</dbReference>
<reference evidence="5" key="1">
    <citation type="submission" date="2021-01" db="EMBL/GenBank/DDBJ databases">
        <title>Adiantum capillus-veneris genome.</title>
        <authorList>
            <person name="Fang Y."/>
            <person name="Liao Q."/>
        </authorList>
    </citation>
    <scope>NUCLEOTIDE SEQUENCE</scope>
    <source>
        <strain evidence="5">H3</strain>
        <tissue evidence="5">Leaf</tissue>
    </source>
</reference>
<dbReference type="SUPFAM" id="SSF49503">
    <property type="entry name" value="Cupredoxins"/>
    <property type="match status" value="3"/>
</dbReference>
<keyword evidence="2" id="KW-0732">Signal</keyword>
<evidence type="ECO:0000256" key="2">
    <source>
        <dbReference type="SAM" id="SignalP"/>
    </source>
</evidence>
<evidence type="ECO:0000313" key="5">
    <source>
        <dbReference type="EMBL" id="KAI5073256.1"/>
    </source>
</evidence>
<comment type="caution">
    <text evidence="5">The sequence shown here is derived from an EMBL/GenBank/DDBJ whole genome shotgun (WGS) entry which is preliminary data.</text>
</comment>
<dbReference type="OrthoDB" id="262547at2759"/>